<dbReference type="AlphaFoldDB" id="A0A915D4H7"/>
<proteinExistence type="inferred from homology"/>
<dbReference type="GO" id="GO:0031515">
    <property type="term" value="C:tRNA (m1A) methyltransferase complex"/>
    <property type="evidence" value="ECO:0007669"/>
    <property type="project" value="InterPro"/>
</dbReference>
<evidence type="ECO:0000256" key="6">
    <source>
        <dbReference type="ARBA" id="ARBA00032319"/>
    </source>
</evidence>
<dbReference type="GO" id="GO:0030488">
    <property type="term" value="P:tRNA methylation"/>
    <property type="evidence" value="ECO:0007669"/>
    <property type="project" value="InterPro"/>
</dbReference>
<evidence type="ECO:0000256" key="4">
    <source>
        <dbReference type="ARBA" id="ARBA00022694"/>
    </source>
</evidence>
<dbReference type="InterPro" id="IPR029063">
    <property type="entry name" value="SAM-dependent_MTases_sf"/>
</dbReference>
<evidence type="ECO:0000256" key="5">
    <source>
        <dbReference type="ARBA" id="ARBA00023242"/>
    </source>
</evidence>
<name>A0A915D4H7_9BILA</name>
<evidence type="ECO:0000256" key="7">
    <source>
        <dbReference type="SAM" id="Coils"/>
    </source>
</evidence>
<dbReference type="PANTHER" id="PTHR12945">
    <property type="entry name" value="TRANSLATION INITIATION FACTOR EIF3-RELATED"/>
    <property type="match status" value="1"/>
</dbReference>
<evidence type="ECO:0000256" key="1">
    <source>
        <dbReference type="ARBA" id="ARBA00004123"/>
    </source>
</evidence>
<keyword evidence="7" id="KW-0175">Coiled coil</keyword>
<protein>
    <recommendedName>
        <fullName evidence="3">tRNA (adenine(58)-N(1))-methyltransferase non-catalytic subunit TRM6</fullName>
    </recommendedName>
    <alternativeName>
        <fullName evidence="6">tRNA(m1A58)-methyltransferase subunit TRM6</fullName>
    </alternativeName>
</protein>
<reference evidence="9" key="1">
    <citation type="submission" date="2022-11" db="UniProtKB">
        <authorList>
            <consortium name="WormBaseParasite"/>
        </authorList>
    </citation>
    <scope>IDENTIFICATION</scope>
</reference>
<keyword evidence="5" id="KW-0539">Nucleus</keyword>
<evidence type="ECO:0000256" key="3">
    <source>
        <dbReference type="ARBA" id="ARBA00021704"/>
    </source>
</evidence>
<dbReference type="PANTHER" id="PTHR12945:SF0">
    <property type="entry name" value="TRNA (ADENINE(58)-N(1))-METHYLTRANSFERASE NON-CATALYTIC SUBUNIT TRM6"/>
    <property type="match status" value="1"/>
</dbReference>
<accession>A0A915D4H7</accession>
<keyword evidence="8" id="KW-1185">Reference proteome</keyword>
<sequence length="450" mass="50168">MIAHGKYVMIQKIGGDHIRVLRVNKHQKILIEKLNFHPAGAIGKPFGLFEVCSGKLAPLAVPVPEVPLADQNIEAEIAVVAPPATADNNNENAESAKDNIAIEELQSEEKELEEVDDDLFQSSIPKVLKQKLTHGEVRALKDSGLTTSQLVSKLVDGNISFNGRTAYSQQKYIQKKTKRHSDRVLILKPTIRLLIECYYRRAPERISNLRLDQLSLMLELAGIHVGCRVLIYEQVLGALTAAVMERIAGEGACVFLHRWDMPQSIPCVQAMEFSPKEMETFCPLRITSLLSGCVAETSSTSPTHQKDGEDDEGILETVETNSYQGALERKRIRLEREKMALKLMHKDTVGLEGCGTMDSIMLALRTVNAVDLLEKTYKSLRLSGTIVIYSAIQQELITAYDWLREQGAVNLQMSEQFYRAHQVLSGRTHPLMQQPVATGYILSGIKVKKP</sequence>
<dbReference type="InterPro" id="IPR017423">
    <property type="entry name" value="TRM6"/>
</dbReference>
<dbReference type="Gene3D" id="3.40.50.150">
    <property type="entry name" value="Vaccinia Virus protein VP39"/>
    <property type="match status" value="1"/>
</dbReference>
<dbReference type="WBParaSite" id="jg15292">
    <property type="protein sequence ID" value="jg15292"/>
    <property type="gene ID" value="jg15292"/>
</dbReference>
<keyword evidence="4" id="KW-0819">tRNA processing</keyword>
<comment type="subcellular location">
    <subcellularLocation>
        <location evidence="1">Nucleus</location>
    </subcellularLocation>
</comment>
<dbReference type="GO" id="GO:0005634">
    <property type="term" value="C:nucleus"/>
    <property type="evidence" value="ECO:0007669"/>
    <property type="project" value="UniProtKB-SubCell"/>
</dbReference>
<dbReference type="Proteomes" id="UP000887574">
    <property type="component" value="Unplaced"/>
</dbReference>
<evidence type="ECO:0000313" key="8">
    <source>
        <dbReference type="Proteomes" id="UP000887574"/>
    </source>
</evidence>
<evidence type="ECO:0000313" key="9">
    <source>
        <dbReference type="WBParaSite" id="jg15292"/>
    </source>
</evidence>
<organism evidence="8 9">
    <name type="scientific">Ditylenchus dipsaci</name>
    <dbReference type="NCBI Taxonomy" id="166011"/>
    <lineage>
        <taxon>Eukaryota</taxon>
        <taxon>Metazoa</taxon>
        <taxon>Ecdysozoa</taxon>
        <taxon>Nematoda</taxon>
        <taxon>Chromadorea</taxon>
        <taxon>Rhabditida</taxon>
        <taxon>Tylenchina</taxon>
        <taxon>Tylenchomorpha</taxon>
        <taxon>Sphaerularioidea</taxon>
        <taxon>Anguinidae</taxon>
        <taxon>Anguininae</taxon>
        <taxon>Ditylenchus</taxon>
    </lineage>
</organism>
<dbReference type="Pfam" id="PF04189">
    <property type="entry name" value="Gcd10p"/>
    <property type="match status" value="1"/>
</dbReference>
<evidence type="ECO:0000256" key="2">
    <source>
        <dbReference type="ARBA" id="ARBA00008320"/>
    </source>
</evidence>
<comment type="similarity">
    <text evidence="2">Belongs to the TRM6/GCD10 family.</text>
</comment>
<feature type="coiled-coil region" evidence="7">
    <location>
        <begin position="86"/>
        <end position="122"/>
    </location>
</feature>